<comment type="caution">
    <text evidence="4">The sequence shown here is derived from an EMBL/GenBank/DDBJ whole genome shotgun (WGS) entry which is preliminary data.</text>
</comment>
<keyword evidence="2" id="KW-0472">Membrane</keyword>
<dbReference type="Proteomes" id="UP001519291">
    <property type="component" value="Unassembled WGS sequence"/>
</dbReference>
<dbReference type="GeneID" id="91571052"/>
<evidence type="ECO:0000313" key="5">
    <source>
        <dbReference type="Proteomes" id="UP001519291"/>
    </source>
</evidence>
<feature type="transmembrane region" description="Helical" evidence="2">
    <location>
        <begin position="42"/>
        <end position="62"/>
    </location>
</feature>
<gene>
    <name evidence="4" type="ORF">JO379_004180</name>
</gene>
<feature type="region of interest" description="Disordered" evidence="1">
    <location>
        <begin position="277"/>
        <end position="333"/>
    </location>
</feature>
<accession>A0ABS4Y7D2</accession>
<evidence type="ECO:0000259" key="3">
    <source>
        <dbReference type="Pfam" id="PF14219"/>
    </source>
</evidence>
<feature type="transmembrane region" description="Helical" evidence="2">
    <location>
        <begin position="93"/>
        <end position="116"/>
    </location>
</feature>
<feature type="compositionally biased region" description="Pro residues" evidence="1">
    <location>
        <begin position="288"/>
        <end position="315"/>
    </location>
</feature>
<feature type="compositionally biased region" description="Low complexity" evidence="1">
    <location>
        <begin position="277"/>
        <end position="287"/>
    </location>
</feature>
<feature type="transmembrane region" description="Helical" evidence="2">
    <location>
        <begin position="221"/>
        <end position="247"/>
    </location>
</feature>
<dbReference type="Pfam" id="PF14219">
    <property type="entry name" value="DUF4328"/>
    <property type="match status" value="1"/>
</dbReference>
<evidence type="ECO:0000256" key="2">
    <source>
        <dbReference type="SAM" id="Phobius"/>
    </source>
</evidence>
<dbReference type="RefSeq" id="WP_165451594.1">
    <property type="nucleotide sequence ID" value="NZ_JAGIOH010000001.1"/>
</dbReference>
<sequence>MGPDGRCAACGSFQQAQPMGMPAQPYPYAGALPVGGVDLRRGVRTALTVLLWVNVPMLMLVIGARGKHRAAMQDFLDSGLSMSAGRELDDAEAFAVGMDLLYLLVFAATAVLWVIWFRRARLNAEYFAPGTHRFSSGWAVGAWFTPVVNLWFPKQIANDIYRASSPAGPQNVRKGLLNSWWTLWIATMVISVMGSVTYSGAEAKIRARGYDASDVEGDVHTLMTGVSLHVLSRLLLLVATVLAVLLVRQLTKMQEQRALAGPQAGFPQPGYPQAGFAQPAFPQAGFPPAGPPAGAPQPGFPGYPPAQPGPQPGSPYGPGGPAQNPFGSGPAGY</sequence>
<feature type="domain" description="DUF4328" evidence="3">
    <location>
        <begin position="87"/>
        <end position="251"/>
    </location>
</feature>
<keyword evidence="5" id="KW-1185">Reference proteome</keyword>
<evidence type="ECO:0000313" key="4">
    <source>
        <dbReference type="EMBL" id="MBP2404711.1"/>
    </source>
</evidence>
<dbReference type="InterPro" id="IPR025565">
    <property type="entry name" value="DUF4328"/>
</dbReference>
<evidence type="ECO:0000256" key="1">
    <source>
        <dbReference type="SAM" id="MobiDB-lite"/>
    </source>
</evidence>
<keyword evidence="2" id="KW-0812">Transmembrane</keyword>
<keyword evidence="2" id="KW-1133">Transmembrane helix</keyword>
<proteinExistence type="predicted"/>
<dbReference type="EMBL" id="JAGIOH010000001">
    <property type="protein sequence ID" value="MBP2404711.1"/>
    <property type="molecule type" value="Genomic_DNA"/>
</dbReference>
<organism evidence="4 5">
    <name type="scientific">Streptomyces syringium</name>
    <dbReference type="NCBI Taxonomy" id="76729"/>
    <lineage>
        <taxon>Bacteria</taxon>
        <taxon>Bacillati</taxon>
        <taxon>Actinomycetota</taxon>
        <taxon>Actinomycetes</taxon>
        <taxon>Kitasatosporales</taxon>
        <taxon>Streptomycetaceae</taxon>
        <taxon>Streptomyces</taxon>
    </lineage>
</organism>
<name>A0ABS4Y7D2_9ACTN</name>
<protein>
    <recommendedName>
        <fullName evidence="3">DUF4328 domain-containing protein</fullName>
    </recommendedName>
</protein>
<feature type="transmembrane region" description="Helical" evidence="2">
    <location>
        <begin position="180"/>
        <end position="201"/>
    </location>
</feature>
<reference evidence="4 5" key="1">
    <citation type="submission" date="2021-03" db="EMBL/GenBank/DDBJ databases">
        <title>Sequencing the genomes of 1000 actinobacteria strains.</title>
        <authorList>
            <person name="Klenk H.-P."/>
        </authorList>
    </citation>
    <scope>NUCLEOTIDE SEQUENCE [LARGE SCALE GENOMIC DNA]</scope>
    <source>
        <strain evidence="4 5">DSM 41480</strain>
    </source>
</reference>